<evidence type="ECO:0000313" key="2">
    <source>
        <dbReference type="EMBL" id="KAK0629280.1"/>
    </source>
</evidence>
<comment type="caution">
    <text evidence="2">The sequence shown here is derived from an EMBL/GenBank/DDBJ whole genome shotgun (WGS) entry which is preliminary data.</text>
</comment>
<feature type="transmembrane region" description="Helical" evidence="1">
    <location>
        <begin position="65"/>
        <end position="84"/>
    </location>
</feature>
<sequence length="138" mass="14856">MLAAPAVVGGGLLGVGGQVGLGSLVSMEVMVDVGELGMLGEATCLLRTMSWITLWEEATTWLRSLAWWAAILTASLWWTTTTLLNSTLLPRNLPSQEISHTPMTPIRQASSTFTIPTAIITGIGRVPIWPFGVRAVYF</sequence>
<evidence type="ECO:0000313" key="3">
    <source>
        <dbReference type="Proteomes" id="UP001174934"/>
    </source>
</evidence>
<accession>A0AA39X9L9</accession>
<proteinExistence type="predicted"/>
<organism evidence="2 3">
    <name type="scientific">Bombardia bombarda</name>
    <dbReference type="NCBI Taxonomy" id="252184"/>
    <lineage>
        <taxon>Eukaryota</taxon>
        <taxon>Fungi</taxon>
        <taxon>Dikarya</taxon>
        <taxon>Ascomycota</taxon>
        <taxon>Pezizomycotina</taxon>
        <taxon>Sordariomycetes</taxon>
        <taxon>Sordariomycetidae</taxon>
        <taxon>Sordariales</taxon>
        <taxon>Lasiosphaeriaceae</taxon>
        <taxon>Bombardia</taxon>
    </lineage>
</organism>
<keyword evidence="1" id="KW-1133">Transmembrane helix</keyword>
<evidence type="ECO:0000256" key="1">
    <source>
        <dbReference type="SAM" id="Phobius"/>
    </source>
</evidence>
<dbReference type="Proteomes" id="UP001174934">
    <property type="component" value="Unassembled WGS sequence"/>
</dbReference>
<dbReference type="EMBL" id="JAULSR010000002">
    <property type="protein sequence ID" value="KAK0629280.1"/>
    <property type="molecule type" value="Genomic_DNA"/>
</dbReference>
<name>A0AA39X9L9_9PEZI</name>
<dbReference type="AlphaFoldDB" id="A0AA39X9L9"/>
<keyword evidence="1" id="KW-0812">Transmembrane</keyword>
<reference evidence="2" key="1">
    <citation type="submission" date="2023-06" db="EMBL/GenBank/DDBJ databases">
        <title>Genome-scale phylogeny and comparative genomics of the fungal order Sordariales.</title>
        <authorList>
            <consortium name="Lawrence Berkeley National Laboratory"/>
            <person name="Hensen N."/>
            <person name="Bonometti L."/>
            <person name="Westerberg I."/>
            <person name="Brannstrom I.O."/>
            <person name="Guillou S."/>
            <person name="Cros-Aarteil S."/>
            <person name="Calhoun S."/>
            <person name="Haridas S."/>
            <person name="Kuo A."/>
            <person name="Mondo S."/>
            <person name="Pangilinan J."/>
            <person name="Riley R."/>
            <person name="LaButti K."/>
            <person name="Andreopoulos B."/>
            <person name="Lipzen A."/>
            <person name="Chen C."/>
            <person name="Yanf M."/>
            <person name="Daum C."/>
            <person name="Ng V."/>
            <person name="Clum A."/>
            <person name="Steindorff A."/>
            <person name="Ohm R."/>
            <person name="Martin F."/>
            <person name="Silar P."/>
            <person name="Natvig D."/>
            <person name="Lalanne C."/>
            <person name="Gautier V."/>
            <person name="Ament-velasquez S.L."/>
            <person name="Kruys A."/>
            <person name="Hutchinson M.I."/>
            <person name="Powell A.J."/>
            <person name="Barry K."/>
            <person name="Miller A.N."/>
            <person name="Grigoriev I.V."/>
            <person name="Debuchy R."/>
            <person name="Gladieux P."/>
            <person name="Thoren M.H."/>
            <person name="Johannesson H."/>
        </authorList>
    </citation>
    <scope>NUCLEOTIDE SEQUENCE</scope>
    <source>
        <strain evidence="2">SMH3391-2</strain>
    </source>
</reference>
<protein>
    <submittedName>
        <fullName evidence="2">Uncharacterized protein</fullName>
    </submittedName>
</protein>
<gene>
    <name evidence="2" type="ORF">B0T17DRAFT_525155</name>
</gene>
<keyword evidence="3" id="KW-1185">Reference proteome</keyword>
<keyword evidence="1" id="KW-0472">Membrane</keyword>